<evidence type="ECO:0000313" key="2">
    <source>
        <dbReference type="Proteomes" id="UP000006253"/>
    </source>
</evidence>
<organism evidence="1 2">
    <name type="scientific">Leptospira kirschneri str. H1</name>
    <dbReference type="NCBI Taxonomy" id="1049966"/>
    <lineage>
        <taxon>Bacteria</taxon>
        <taxon>Pseudomonadati</taxon>
        <taxon>Spirochaetota</taxon>
        <taxon>Spirochaetia</taxon>
        <taxon>Leptospirales</taxon>
        <taxon>Leptospiraceae</taxon>
        <taxon>Leptospira</taxon>
    </lineage>
</organism>
<sequence>MIKIEIRIKTVLQKITNPLHVSTSNRVEKKSFSQRIGANLCEIFLSFDFLSSFIDSIVRNFLQMAISKTDLGFQKTTELK</sequence>
<protein>
    <submittedName>
        <fullName evidence="1">Uncharacterized protein</fullName>
    </submittedName>
</protein>
<proteinExistence type="predicted"/>
<name>A0A0E2B527_9LEPT</name>
<dbReference type="EMBL" id="AHMY02000037">
    <property type="protein sequence ID" value="EKO15940.1"/>
    <property type="molecule type" value="Genomic_DNA"/>
</dbReference>
<comment type="caution">
    <text evidence="1">The sequence shown here is derived from an EMBL/GenBank/DDBJ whole genome shotgun (WGS) entry which is preliminary data.</text>
</comment>
<gene>
    <name evidence="1" type="ORF">LEP1GSC081_2447</name>
</gene>
<evidence type="ECO:0000313" key="1">
    <source>
        <dbReference type="EMBL" id="EKO15940.1"/>
    </source>
</evidence>
<dbReference type="AlphaFoldDB" id="A0A0E2B527"/>
<accession>A0A0E2B527</accession>
<dbReference type="Proteomes" id="UP000006253">
    <property type="component" value="Unassembled WGS sequence"/>
</dbReference>
<reference evidence="1 2" key="1">
    <citation type="submission" date="2012-10" db="EMBL/GenBank/DDBJ databases">
        <authorList>
            <person name="Harkins D.M."/>
            <person name="Durkin A.S."/>
            <person name="Brinkac L.M."/>
            <person name="Selengut J.D."/>
            <person name="Sanka R."/>
            <person name="DePew J."/>
            <person name="Purushe J."/>
            <person name="Peacock S.J."/>
            <person name="Thaipadungpanit J."/>
            <person name="Wuthiekanun V.W."/>
            <person name="Day N.P."/>
            <person name="Vinetz J.M."/>
            <person name="Sutton G.G."/>
            <person name="Nelson W.C."/>
            <person name="Fouts D.E."/>
        </authorList>
    </citation>
    <scope>NUCLEOTIDE SEQUENCE [LARGE SCALE GENOMIC DNA]</scope>
    <source>
        <strain evidence="1 2">H1</strain>
    </source>
</reference>